<evidence type="ECO:0000256" key="1">
    <source>
        <dbReference type="SAM" id="MobiDB-lite"/>
    </source>
</evidence>
<comment type="caution">
    <text evidence="2">The sequence shown here is derived from an EMBL/GenBank/DDBJ whole genome shotgun (WGS) entry which is preliminary data.</text>
</comment>
<feature type="compositionally biased region" description="Basic and acidic residues" evidence="1">
    <location>
        <begin position="209"/>
        <end position="229"/>
    </location>
</feature>
<proteinExistence type="predicted"/>
<dbReference type="EMBL" id="JAULSU010000001">
    <property type="protein sequence ID" value="KAK0633782.1"/>
    <property type="molecule type" value="Genomic_DNA"/>
</dbReference>
<name>A0AA39XGW2_9PEZI</name>
<evidence type="ECO:0000313" key="3">
    <source>
        <dbReference type="Proteomes" id="UP001175000"/>
    </source>
</evidence>
<keyword evidence="3" id="KW-1185">Reference proteome</keyword>
<dbReference type="Proteomes" id="UP001175000">
    <property type="component" value="Unassembled WGS sequence"/>
</dbReference>
<evidence type="ECO:0000313" key="2">
    <source>
        <dbReference type="EMBL" id="KAK0633782.1"/>
    </source>
</evidence>
<feature type="region of interest" description="Disordered" evidence="1">
    <location>
        <begin position="193"/>
        <end position="229"/>
    </location>
</feature>
<dbReference type="AlphaFoldDB" id="A0AA39XGW2"/>
<sequence length="346" mass="37466">MSPRSGISGCAQEPTEVALRTHTGASPKMVPLGGCSKKWERKLTIYFRPSYENPAGHLGTWSSPAGLNDGAHTRMWEPRSPCFAGRLLAHWLGGPRGALRAFLDSSMSTKAARSHRSNAMRGRSPFPQRVARLNGWHGNQSRAPRVRPAALGARHLQSKAVIPFPSQPGKLINPRSMAGGAGGVMLPDASRCVQSSSPHGYGGNVVEQSEGKTLESETSPRTRDTDYHRGTMLFGMGESEASDNSHQDAWKWADGWVQNEPALARQYRATGTAHVRKLLARRSSPYVTPLVQDLLGIANNYRLTLTAARSAAPHKPVFTRCCVSSRGLLATWVLEGLCQSQAIGQG</sequence>
<protein>
    <submittedName>
        <fullName evidence="2">Uncharacterized protein</fullName>
    </submittedName>
</protein>
<accession>A0AA39XGW2</accession>
<gene>
    <name evidence="2" type="ORF">B0T14DRAFT_82155</name>
</gene>
<organism evidence="2 3">
    <name type="scientific">Immersiella caudata</name>
    <dbReference type="NCBI Taxonomy" id="314043"/>
    <lineage>
        <taxon>Eukaryota</taxon>
        <taxon>Fungi</taxon>
        <taxon>Dikarya</taxon>
        <taxon>Ascomycota</taxon>
        <taxon>Pezizomycotina</taxon>
        <taxon>Sordariomycetes</taxon>
        <taxon>Sordariomycetidae</taxon>
        <taxon>Sordariales</taxon>
        <taxon>Lasiosphaeriaceae</taxon>
        <taxon>Immersiella</taxon>
    </lineage>
</organism>
<reference evidence="2" key="1">
    <citation type="submission" date="2023-06" db="EMBL/GenBank/DDBJ databases">
        <title>Genome-scale phylogeny and comparative genomics of the fungal order Sordariales.</title>
        <authorList>
            <consortium name="Lawrence Berkeley National Laboratory"/>
            <person name="Hensen N."/>
            <person name="Bonometti L."/>
            <person name="Westerberg I."/>
            <person name="Brannstrom I.O."/>
            <person name="Guillou S."/>
            <person name="Cros-Aarteil S."/>
            <person name="Calhoun S."/>
            <person name="Haridas S."/>
            <person name="Kuo A."/>
            <person name="Mondo S."/>
            <person name="Pangilinan J."/>
            <person name="Riley R."/>
            <person name="Labutti K."/>
            <person name="Andreopoulos B."/>
            <person name="Lipzen A."/>
            <person name="Chen C."/>
            <person name="Yanf M."/>
            <person name="Daum C."/>
            <person name="Ng V."/>
            <person name="Clum A."/>
            <person name="Steindorff A."/>
            <person name="Ohm R."/>
            <person name="Martin F."/>
            <person name="Silar P."/>
            <person name="Natvig D."/>
            <person name="Lalanne C."/>
            <person name="Gautier V."/>
            <person name="Ament-Velasquez S.L."/>
            <person name="Kruys A."/>
            <person name="Hutchinson M.I."/>
            <person name="Powell A.J."/>
            <person name="Barry K."/>
            <person name="Miller A.N."/>
            <person name="Grigoriev I.V."/>
            <person name="Debuchy R."/>
            <person name="Gladieux P."/>
            <person name="Thoren M.H."/>
            <person name="Johannesson H."/>
        </authorList>
    </citation>
    <scope>NUCLEOTIDE SEQUENCE</scope>
    <source>
        <strain evidence="2">CBS 606.72</strain>
    </source>
</reference>